<feature type="domain" description="FAD-binding" evidence="3">
    <location>
        <begin position="261"/>
        <end position="295"/>
    </location>
</feature>
<dbReference type="EMBL" id="JBITGY010000005">
    <property type="protein sequence ID" value="MFI6500087.1"/>
    <property type="molecule type" value="Genomic_DNA"/>
</dbReference>
<evidence type="ECO:0000256" key="2">
    <source>
        <dbReference type="ARBA" id="ARBA00023033"/>
    </source>
</evidence>
<accession>A0ABW7YWM3</accession>
<reference evidence="4 5" key="1">
    <citation type="submission" date="2024-10" db="EMBL/GenBank/DDBJ databases">
        <title>The Natural Products Discovery Center: Release of the First 8490 Sequenced Strains for Exploring Actinobacteria Biosynthetic Diversity.</title>
        <authorList>
            <person name="Kalkreuter E."/>
            <person name="Kautsar S.A."/>
            <person name="Yang D."/>
            <person name="Bader C.D."/>
            <person name="Teijaro C.N."/>
            <person name="Fluegel L."/>
            <person name="Davis C.M."/>
            <person name="Simpson J.R."/>
            <person name="Lauterbach L."/>
            <person name="Steele A.D."/>
            <person name="Gui C."/>
            <person name="Meng S."/>
            <person name="Li G."/>
            <person name="Viehrig K."/>
            <person name="Ye F."/>
            <person name="Su P."/>
            <person name="Kiefer A.F."/>
            <person name="Nichols A."/>
            <person name="Cepeda A.J."/>
            <person name="Yan W."/>
            <person name="Fan B."/>
            <person name="Jiang Y."/>
            <person name="Adhikari A."/>
            <person name="Zheng C.-J."/>
            <person name="Schuster L."/>
            <person name="Cowan T.M."/>
            <person name="Smanski M.J."/>
            <person name="Chevrette M.G."/>
            <person name="De Carvalho L.P.S."/>
            <person name="Shen B."/>
        </authorList>
    </citation>
    <scope>NUCLEOTIDE SEQUENCE [LARGE SCALE GENOMIC DNA]</scope>
    <source>
        <strain evidence="4 5">NPDC050545</strain>
    </source>
</reference>
<dbReference type="Proteomes" id="UP001612741">
    <property type="component" value="Unassembled WGS sequence"/>
</dbReference>
<dbReference type="InterPro" id="IPR036188">
    <property type="entry name" value="FAD/NAD-bd_sf"/>
</dbReference>
<dbReference type="InterPro" id="IPR002938">
    <property type="entry name" value="FAD-bd"/>
</dbReference>
<dbReference type="PRINTS" id="PR00420">
    <property type="entry name" value="RNGMNOXGNASE"/>
</dbReference>
<dbReference type="PANTHER" id="PTHR13789">
    <property type="entry name" value="MONOOXYGENASE"/>
    <property type="match status" value="1"/>
</dbReference>
<sequence>MKAIIVGGGIGGLAAAAGLHRKGWQVVVLERAAAFTEVGAGLAVQPNAVHALTALGIRLTEGLTDPPQGIRTSGGNWVIRNDSDLLSRRYGRWAMVHRATMIDLLRAELPPSSLRPGVAVRAVHPDGRVEHDGGVLTADLVVGADGVRSVTRASIFPEAAPPRYAGYATWRMIAPPHLLDPEDGSVETWGGGARFGYAPLPDGRVYCYAMIKAPEGAGGDLGYLRRIYGSWHEPIPSLLASVDPSGVLHHDTYELPDLPSYVAGKVALLGDAAHAMTPNLGQGACQALEDAVVLAGCTDLPAYDRLRRSRTQDVVRRSRQFGDLAHMSSAPLAAARNLGLRLLPTFTVARQMDPVLRWAP</sequence>
<dbReference type="GO" id="GO:0004497">
    <property type="term" value="F:monooxygenase activity"/>
    <property type="evidence" value="ECO:0007669"/>
    <property type="project" value="UniProtKB-KW"/>
</dbReference>
<evidence type="ECO:0000256" key="1">
    <source>
        <dbReference type="ARBA" id="ARBA00023002"/>
    </source>
</evidence>
<organism evidence="4 5">
    <name type="scientific">Nonomuraea typhae</name>
    <dbReference type="NCBI Taxonomy" id="2603600"/>
    <lineage>
        <taxon>Bacteria</taxon>
        <taxon>Bacillati</taxon>
        <taxon>Actinomycetota</taxon>
        <taxon>Actinomycetes</taxon>
        <taxon>Streptosporangiales</taxon>
        <taxon>Streptosporangiaceae</taxon>
        <taxon>Nonomuraea</taxon>
    </lineage>
</organism>
<dbReference type="InterPro" id="IPR050493">
    <property type="entry name" value="FAD-dep_Monooxygenase_BioMet"/>
</dbReference>
<feature type="domain" description="FAD-binding" evidence="3">
    <location>
        <begin position="2"/>
        <end position="155"/>
    </location>
</feature>
<proteinExistence type="predicted"/>
<evidence type="ECO:0000313" key="5">
    <source>
        <dbReference type="Proteomes" id="UP001612741"/>
    </source>
</evidence>
<dbReference type="Pfam" id="PF01494">
    <property type="entry name" value="FAD_binding_3"/>
    <property type="match status" value="2"/>
</dbReference>
<dbReference type="PANTHER" id="PTHR13789:SF309">
    <property type="entry name" value="PUTATIVE (AFU_ORTHOLOGUE AFUA_6G14510)-RELATED"/>
    <property type="match status" value="1"/>
</dbReference>
<comment type="caution">
    <text evidence="4">The sequence shown here is derived from an EMBL/GenBank/DDBJ whole genome shotgun (WGS) entry which is preliminary data.</text>
</comment>
<protein>
    <submittedName>
        <fullName evidence="4">FAD-dependent monooxygenase</fullName>
    </submittedName>
</protein>
<name>A0ABW7YWM3_9ACTN</name>
<dbReference type="RefSeq" id="WP_397083760.1">
    <property type="nucleotide sequence ID" value="NZ_JBITGY010000005.1"/>
</dbReference>
<evidence type="ECO:0000259" key="3">
    <source>
        <dbReference type="Pfam" id="PF01494"/>
    </source>
</evidence>
<keyword evidence="2 4" id="KW-0503">Monooxygenase</keyword>
<dbReference type="SUPFAM" id="SSF51905">
    <property type="entry name" value="FAD/NAD(P)-binding domain"/>
    <property type="match status" value="1"/>
</dbReference>
<dbReference type="Gene3D" id="3.50.50.60">
    <property type="entry name" value="FAD/NAD(P)-binding domain"/>
    <property type="match status" value="1"/>
</dbReference>
<keyword evidence="1" id="KW-0560">Oxidoreductase</keyword>
<gene>
    <name evidence="4" type="ORF">ACIBG2_22070</name>
</gene>
<evidence type="ECO:0000313" key="4">
    <source>
        <dbReference type="EMBL" id="MFI6500087.1"/>
    </source>
</evidence>
<keyword evidence="5" id="KW-1185">Reference proteome</keyword>